<keyword evidence="3" id="KW-1185">Reference proteome</keyword>
<dbReference type="RefSeq" id="XP_034254827.1">
    <property type="nucleotide sequence ID" value="XM_034398936.1"/>
</dbReference>
<evidence type="ECO:0000313" key="4">
    <source>
        <dbReference type="RefSeq" id="XP_034254827.1"/>
    </source>
</evidence>
<dbReference type="AlphaFoldDB" id="A0A6P9A9U4"/>
<dbReference type="InParanoid" id="A0A6P9A9U4"/>
<dbReference type="OrthoDB" id="6077919at2759"/>
<evidence type="ECO:0000313" key="3">
    <source>
        <dbReference type="Proteomes" id="UP000515158"/>
    </source>
</evidence>
<organism evidence="4">
    <name type="scientific">Thrips palmi</name>
    <name type="common">Melon thrips</name>
    <dbReference type="NCBI Taxonomy" id="161013"/>
    <lineage>
        <taxon>Eukaryota</taxon>
        <taxon>Metazoa</taxon>
        <taxon>Ecdysozoa</taxon>
        <taxon>Arthropoda</taxon>
        <taxon>Hexapoda</taxon>
        <taxon>Insecta</taxon>
        <taxon>Pterygota</taxon>
        <taxon>Neoptera</taxon>
        <taxon>Paraneoptera</taxon>
        <taxon>Thysanoptera</taxon>
        <taxon>Terebrantia</taxon>
        <taxon>Thripoidea</taxon>
        <taxon>Thripidae</taxon>
        <taxon>Thrips</taxon>
    </lineage>
</organism>
<proteinExistence type="predicted"/>
<feature type="domain" description="C2H2-type" evidence="2">
    <location>
        <begin position="164"/>
        <end position="186"/>
    </location>
</feature>
<accession>A0A6P9A9U4</accession>
<feature type="domain" description="C2H2-type" evidence="2">
    <location>
        <begin position="222"/>
        <end position="243"/>
    </location>
</feature>
<gene>
    <name evidence="4" type="primary">LOC117653326</name>
</gene>
<reference evidence="4" key="1">
    <citation type="submission" date="2025-08" db="UniProtKB">
        <authorList>
            <consortium name="RefSeq"/>
        </authorList>
    </citation>
    <scope>IDENTIFICATION</scope>
    <source>
        <tissue evidence="4">Total insect</tissue>
    </source>
</reference>
<evidence type="ECO:0000256" key="1">
    <source>
        <dbReference type="SAM" id="MobiDB-lite"/>
    </source>
</evidence>
<feature type="domain" description="C2H2-type" evidence="2">
    <location>
        <begin position="128"/>
        <end position="149"/>
    </location>
</feature>
<protein>
    <submittedName>
        <fullName evidence="4">Zinc finger protein PLAGL2-like isoform X1</fullName>
    </submittedName>
</protein>
<dbReference type="Gene3D" id="3.30.160.60">
    <property type="entry name" value="Classic Zinc Finger"/>
    <property type="match status" value="1"/>
</dbReference>
<feature type="region of interest" description="Disordered" evidence="1">
    <location>
        <begin position="15"/>
        <end position="36"/>
    </location>
</feature>
<dbReference type="PROSITE" id="PS00028">
    <property type="entry name" value="ZINC_FINGER_C2H2_1"/>
    <property type="match status" value="3"/>
</dbReference>
<name>A0A6P9A9U4_THRPL</name>
<dbReference type="InterPro" id="IPR013087">
    <property type="entry name" value="Znf_C2H2_type"/>
</dbReference>
<sequence length="250" mass="27926">MGKLENVSGAAAFHEDRIGSAGAPPRTASGTSAERVSTVKSIMDKSMVKSETVVAPPPPVDLTAKVIGWCTYNRCYQGSTSWEKHVQHQRKRHCTAAERHALCRFCLELHHAGLQEHLQEHALSDVACSLCSGRFLDDGDVARHKADFHQVTTGDEVPPALGRCTKCPATFSSWEDNVQHQVIRHHKKDADRVCSHCLVPLPSVEFAETHVLRHSEGKDFPCHLCPARLTSEETRTKHLQRFHAQEWAFR</sequence>
<dbReference type="SMART" id="SM00355">
    <property type="entry name" value="ZnF_C2H2"/>
    <property type="match status" value="5"/>
</dbReference>
<evidence type="ECO:0000259" key="2">
    <source>
        <dbReference type="PROSITE" id="PS00028"/>
    </source>
</evidence>
<dbReference type="GeneID" id="117653326"/>
<dbReference type="KEGG" id="tpal:117653326"/>
<dbReference type="Proteomes" id="UP000515158">
    <property type="component" value="Unplaced"/>
</dbReference>